<dbReference type="InterPro" id="IPR027450">
    <property type="entry name" value="AlkB-like"/>
</dbReference>
<comment type="catalytic activity">
    <reaction evidence="12">
        <text>an N(1)-methyl-2'-deoxyadenosine in single-stranded DNA + 2-oxoglutarate + O2 = a 2'-deoxyadenosine in single-stranded DNA + formaldehyde + succinate + CO2 + H(+)</text>
        <dbReference type="Rhea" id="RHEA:70447"/>
        <dbReference type="Rhea" id="RHEA-COMP:17895"/>
        <dbReference type="Rhea" id="RHEA-COMP:17896"/>
        <dbReference type="ChEBI" id="CHEBI:15378"/>
        <dbReference type="ChEBI" id="CHEBI:15379"/>
        <dbReference type="ChEBI" id="CHEBI:16526"/>
        <dbReference type="ChEBI" id="CHEBI:16810"/>
        <dbReference type="ChEBI" id="CHEBI:16842"/>
        <dbReference type="ChEBI" id="CHEBI:30031"/>
        <dbReference type="ChEBI" id="CHEBI:90615"/>
        <dbReference type="ChEBI" id="CHEBI:139096"/>
    </reaction>
    <physiologicalReaction direction="left-to-right" evidence="12">
        <dbReference type="Rhea" id="RHEA:70448"/>
    </physiologicalReaction>
</comment>
<keyword evidence="5" id="KW-0227">DNA damage</keyword>
<evidence type="ECO:0000256" key="27">
    <source>
        <dbReference type="PIRSR" id="PIRSR632852-1"/>
    </source>
</evidence>
<comment type="catalytic activity">
    <reaction evidence="17">
        <text>a 1,N(2)-etheno-2'-deoxyguanosine in double-stranded DNA + 2-oxoglutarate + O2 + H2O = a 2'-deoxyguanosine in double-stranded DNA + glyoxal + succinate + CO2</text>
        <dbReference type="Rhea" id="RHEA:70487"/>
        <dbReference type="Rhea" id="RHEA-COMP:17910"/>
        <dbReference type="Rhea" id="RHEA-COMP:17912"/>
        <dbReference type="ChEBI" id="CHEBI:15377"/>
        <dbReference type="ChEBI" id="CHEBI:15379"/>
        <dbReference type="ChEBI" id="CHEBI:16526"/>
        <dbReference type="ChEBI" id="CHEBI:16810"/>
        <dbReference type="ChEBI" id="CHEBI:30031"/>
        <dbReference type="ChEBI" id="CHEBI:34779"/>
        <dbReference type="ChEBI" id="CHEBI:85445"/>
        <dbReference type="ChEBI" id="CHEBI:189586"/>
    </reaction>
    <physiologicalReaction direction="left-to-right" evidence="17">
        <dbReference type="Rhea" id="RHEA:70488"/>
    </physiologicalReaction>
</comment>
<evidence type="ECO:0000256" key="4">
    <source>
        <dbReference type="ARBA" id="ARBA00022723"/>
    </source>
</evidence>
<dbReference type="OrthoDB" id="445341at2759"/>
<keyword evidence="6" id="KW-0460">Magnesium</keyword>
<dbReference type="GO" id="GO:0008198">
    <property type="term" value="F:ferrous iron binding"/>
    <property type="evidence" value="ECO:0007669"/>
    <property type="project" value="TreeGrafter"/>
</dbReference>
<gene>
    <name evidence="30" type="ORF">C0Q70_06602</name>
</gene>
<dbReference type="EC" id="1.14.11.33" evidence="23"/>
<evidence type="ECO:0000256" key="6">
    <source>
        <dbReference type="ARBA" id="ARBA00022842"/>
    </source>
</evidence>
<comment type="catalytic activity">
    <reaction evidence="19">
        <text>a 1,N(6)-etheno-2'-deoxyadenosine in double-stranded DNA + 2-oxoglutarate + O2 + H2O = a 2'-deoxyadenosine in double-stranded DNA + glyoxal + succinate + CO2</text>
        <dbReference type="Rhea" id="RHEA:70463"/>
        <dbReference type="Rhea" id="RHEA-COMP:17897"/>
        <dbReference type="Rhea" id="RHEA-COMP:17903"/>
        <dbReference type="ChEBI" id="CHEBI:15377"/>
        <dbReference type="ChEBI" id="CHEBI:15379"/>
        <dbReference type="ChEBI" id="CHEBI:16526"/>
        <dbReference type="ChEBI" id="CHEBI:16810"/>
        <dbReference type="ChEBI" id="CHEBI:30031"/>
        <dbReference type="ChEBI" id="CHEBI:34779"/>
        <dbReference type="ChEBI" id="CHEBI:90615"/>
        <dbReference type="ChEBI" id="CHEBI:189583"/>
    </reaction>
    <physiologicalReaction direction="left-to-right" evidence="19">
        <dbReference type="Rhea" id="RHEA:70464"/>
    </physiologicalReaction>
</comment>
<proteinExistence type="predicted"/>
<protein>
    <recommendedName>
        <fullName evidence="24">DNA oxidative demethylase ALKBH2</fullName>
        <ecNumber evidence="23">1.14.11.33</ecNumber>
    </recommendedName>
    <alternativeName>
        <fullName evidence="25">Alkylated DNA repair protein alkB homolog 2</fullName>
    </alternativeName>
    <alternativeName>
        <fullName evidence="26">Alpha-ketoglutarate-dependent dioxygenase alkB homolog 2</fullName>
    </alternativeName>
</protein>
<evidence type="ECO:0000256" key="17">
    <source>
        <dbReference type="ARBA" id="ARBA00051755"/>
    </source>
</evidence>
<keyword evidence="9" id="KW-0408">Iron</keyword>
<keyword evidence="4" id="KW-0479">Metal-binding</keyword>
<dbReference type="PANTHER" id="PTHR31573">
    <property type="entry name" value="ALPHA-KETOGLUTARATE-DEPENDENT DIOXYGENASE ALKB HOMOLOG 2"/>
    <property type="match status" value="1"/>
</dbReference>
<reference evidence="30 31" key="1">
    <citation type="submission" date="2018-04" db="EMBL/GenBank/DDBJ databases">
        <title>The genome of golden apple snail Pomacea canaliculata provides insight into stress tolerance and invasive adaptation.</title>
        <authorList>
            <person name="Liu C."/>
            <person name="Liu B."/>
            <person name="Ren Y."/>
            <person name="Zhang Y."/>
            <person name="Wang H."/>
            <person name="Li S."/>
            <person name="Jiang F."/>
            <person name="Yin L."/>
            <person name="Zhang G."/>
            <person name="Qian W."/>
            <person name="Fan W."/>
        </authorList>
    </citation>
    <scope>NUCLEOTIDE SEQUENCE [LARGE SCALE GENOMIC DNA]</scope>
    <source>
        <strain evidence="30">SZHN2017</strain>
        <tissue evidence="30">Muscle</tissue>
    </source>
</reference>
<evidence type="ECO:0000256" key="14">
    <source>
        <dbReference type="ARBA" id="ARBA00051189"/>
    </source>
</evidence>
<evidence type="ECO:0000256" key="26">
    <source>
        <dbReference type="ARBA" id="ARBA00081727"/>
    </source>
</evidence>
<dbReference type="InterPro" id="IPR037151">
    <property type="entry name" value="AlkB-like_sf"/>
</dbReference>
<comment type="cofactor">
    <cofactor evidence="1">
        <name>Fe(2+)</name>
        <dbReference type="ChEBI" id="CHEBI:29033"/>
    </cofactor>
</comment>
<dbReference type="STRING" id="400727.A0A2T7PCR1"/>
<evidence type="ECO:0000256" key="10">
    <source>
        <dbReference type="ARBA" id="ARBA00023204"/>
    </source>
</evidence>
<dbReference type="AlphaFoldDB" id="A0A2T7PCR1"/>
<evidence type="ECO:0000256" key="13">
    <source>
        <dbReference type="ARBA" id="ARBA00051165"/>
    </source>
</evidence>
<evidence type="ECO:0000256" key="8">
    <source>
        <dbReference type="ARBA" id="ARBA00023002"/>
    </source>
</evidence>
<keyword evidence="11" id="KW-0539">Nucleus</keyword>
<evidence type="ECO:0000256" key="25">
    <source>
        <dbReference type="ARBA" id="ARBA00077989"/>
    </source>
</evidence>
<dbReference type="PROSITE" id="PS51471">
    <property type="entry name" value="FE2OG_OXY"/>
    <property type="match status" value="1"/>
</dbReference>
<dbReference type="InterPro" id="IPR032852">
    <property type="entry name" value="ALKBH2"/>
</dbReference>
<comment type="subunit">
    <text evidence="22">Interacts with PCNA homotrimer; this interaction is enhanced during the S-phase of the cell cycle. Interacts with nucleolar proteins NCL, UBTF and NPM1. Interacts with XRCC5-XRCC6 heterodimer.</text>
</comment>
<comment type="subcellular location">
    <subcellularLocation>
        <location evidence="2">Nucleus</location>
        <location evidence="2">Nucleolus</location>
    </subcellularLocation>
    <subcellularLocation>
        <location evidence="3">Nucleus</location>
        <location evidence="3">Nucleoplasm</location>
    </subcellularLocation>
</comment>
<keyword evidence="31" id="KW-1185">Reference proteome</keyword>
<evidence type="ECO:0000313" key="30">
    <source>
        <dbReference type="EMBL" id="PVD31190.1"/>
    </source>
</evidence>
<evidence type="ECO:0000313" key="31">
    <source>
        <dbReference type="Proteomes" id="UP000245119"/>
    </source>
</evidence>
<accession>A0A2T7PCR1</accession>
<evidence type="ECO:0000256" key="5">
    <source>
        <dbReference type="ARBA" id="ARBA00022763"/>
    </source>
</evidence>
<feature type="binding site" evidence="27">
    <location>
        <position position="157"/>
    </location>
    <ligand>
        <name>2-oxoglutarate</name>
        <dbReference type="ChEBI" id="CHEBI:16810"/>
    </ligand>
</feature>
<feature type="binding site" evidence="27">
    <location>
        <begin position="98"/>
        <end position="100"/>
    </location>
    <ligand>
        <name>substrate</name>
    </ligand>
</feature>
<evidence type="ECO:0000256" key="2">
    <source>
        <dbReference type="ARBA" id="ARBA00004604"/>
    </source>
</evidence>
<dbReference type="GO" id="GO:0005730">
    <property type="term" value="C:nucleolus"/>
    <property type="evidence" value="ECO:0007669"/>
    <property type="project" value="UniProtKB-SubCell"/>
</dbReference>
<evidence type="ECO:0000256" key="7">
    <source>
        <dbReference type="ARBA" id="ARBA00022964"/>
    </source>
</evidence>
<name>A0A2T7PCR1_POMCA</name>
<dbReference type="GO" id="GO:0005654">
    <property type="term" value="C:nucleoplasm"/>
    <property type="evidence" value="ECO:0007669"/>
    <property type="project" value="UniProtKB-SubCell"/>
</dbReference>
<evidence type="ECO:0000256" key="3">
    <source>
        <dbReference type="ARBA" id="ARBA00004642"/>
    </source>
</evidence>
<evidence type="ECO:0000256" key="20">
    <source>
        <dbReference type="ARBA" id="ARBA00052800"/>
    </source>
</evidence>
<comment type="catalytic activity">
    <reaction evidence="18">
        <text>a 3,N(4)-etheno-2'-deoxycytidine in single-stranded DNA + 2-oxoglutarate + O2 + H2O = a 2'-deoxycytidine in single-stranded DNA + glyoxal + succinate + CO2</text>
        <dbReference type="Rhea" id="RHEA:70471"/>
        <dbReference type="Rhea" id="RHEA-COMP:12846"/>
        <dbReference type="Rhea" id="RHEA-COMP:17906"/>
        <dbReference type="ChEBI" id="CHEBI:15377"/>
        <dbReference type="ChEBI" id="CHEBI:15379"/>
        <dbReference type="ChEBI" id="CHEBI:16526"/>
        <dbReference type="ChEBI" id="CHEBI:16810"/>
        <dbReference type="ChEBI" id="CHEBI:30031"/>
        <dbReference type="ChEBI" id="CHEBI:34779"/>
        <dbReference type="ChEBI" id="CHEBI:85452"/>
        <dbReference type="ChEBI" id="CHEBI:189585"/>
    </reaction>
    <physiologicalReaction direction="left-to-right" evidence="18">
        <dbReference type="Rhea" id="RHEA:70472"/>
    </physiologicalReaction>
</comment>
<dbReference type="Gene3D" id="2.60.120.590">
    <property type="entry name" value="Alpha-ketoglutarate-dependent dioxygenase AlkB-like"/>
    <property type="match status" value="1"/>
</dbReference>
<feature type="binding site" evidence="27">
    <location>
        <position position="170"/>
    </location>
    <ligand>
        <name>substrate</name>
    </ligand>
</feature>
<sequence>METFVLKSGGKRRYEASGGEADTSKDRTHEAATEHRPKKKQLASCRTAPTLHWTKIAGENLDCDYVKLYSKKEADDIFLACERSLIYNSGHLAKVQLFGKWVDIPRKQVAYGNDGLTYKFSGNTVPAKPWLHFLTDIRDHITNITGFDFNFVLINRYKDGFDYIGEHKDDEKDLMKGCPIASLSLGQPRDFIFRHQDSRGKNACRKIEPVNIELEHGSLLLMNHPTNQFWYGEKDVGDI</sequence>
<organism evidence="30 31">
    <name type="scientific">Pomacea canaliculata</name>
    <name type="common">Golden apple snail</name>
    <dbReference type="NCBI Taxonomy" id="400727"/>
    <lineage>
        <taxon>Eukaryota</taxon>
        <taxon>Metazoa</taxon>
        <taxon>Spiralia</taxon>
        <taxon>Lophotrochozoa</taxon>
        <taxon>Mollusca</taxon>
        <taxon>Gastropoda</taxon>
        <taxon>Caenogastropoda</taxon>
        <taxon>Architaenioglossa</taxon>
        <taxon>Ampullarioidea</taxon>
        <taxon>Ampullariidae</taxon>
        <taxon>Pomacea</taxon>
    </lineage>
</organism>
<evidence type="ECO:0000256" key="16">
    <source>
        <dbReference type="ARBA" id="ARBA00051434"/>
    </source>
</evidence>
<feature type="binding site" evidence="27">
    <location>
        <begin position="118"/>
        <end position="120"/>
    </location>
    <ligand>
        <name>substrate</name>
    </ligand>
</feature>
<evidence type="ECO:0000256" key="19">
    <source>
        <dbReference type="ARBA" id="ARBA00052627"/>
    </source>
</evidence>
<comment type="catalytic activity">
    <reaction evidence="14">
        <text>a 1,N(6)-etheno-2'-deoxyadenosine in single-stranded DNA + 2-oxoglutarate + O2 + H2O = a 2'-deoxyadenosine in single-stranded DNA + glyoxal + succinate + CO2</text>
        <dbReference type="Rhea" id="RHEA:70459"/>
        <dbReference type="Rhea" id="RHEA-COMP:17896"/>
        <dbReference type="Rhea" id="RHEA-COMP:17904"/>
        <dbReference type="ChEBI" id="CHEBI:15377"/>
        <dbReference type="ChEBI" id="CHEBI:15379"/>
        <dbReference type="ChEBI" id="CHEBI:16526"/>
        <dbReference type="ChEBI" id="CHEBI:16810"/>
        <dbReference type="ChEBI" id="CHEBI:30031"/>
        <dbReference type="ChEBI" id="CHEBI:34779"/>
        <dbReference type="ChEBI" id="CHEBI:90615"/>
        <dbReference type="ChEBI" id="CHEBI:189583"/>
    </reaction>
    <physiologicalReaction direction="left-to-right" evidence="14">
        <dbReference type="Rhea" id="RHEA:70460"/>
    </physiologicalReaction>
</comment>
<evidence type="ECO:0000256" key="1">
    <source>
        <dbReference type="ARBA" id="ARBA00001954"/>
    </source>
</evidence>
<evidence type="ECO:0000256" key="15">
    <source>
        <dbReference type="ARBA" id="ARBA00051376"/>
    </source>
</evidence>
<keyword evidence="8" id="KW-0560">Oxidoreductase</keyword>
<keyword evidence="10" id="KW-0234">DNA repair</keyword>
<dbReference type="GO" id="GO:0035516">
    <property type="term" value="F:broad specificity oxidative DNA demethylase activity"/>
    <property type="evidence" value="ECO:0007669"/>
    <property type="project" value="UniProtKB-EC"/>
</dbReference>
<dbReference type="SUPFAM" id="SSF51197">
    <property type="entry name" value="Clavaminate synthase-like"/>
    <property type="match status" value="1"/>
</dbReference>
<evidence type="ECO:0000256" key="24">
    <source>
        <dbReference type="ARBA" id="ARBA00072134"/>
    </source>
</evidence>
<evidence type="ECO:0000256" key="9">
    <source>
        <dbReference type="ARBA" id="ARBA00023004"/>
    </source>
</evidence>
<comment type="catalytic activity">
    <reaction evidence="15">
        <text>an N(3)-methyl-2'-deoxycytidine in double-stranded DNA + 2-oxoglutarate + O2 = a 2'-deoxycytidine in double-stranded DNA + formaldehyde + succinate + CO2 + H(+)</text>
        <dbReference type="Rhea" id="RHEA:70439"/>
        <dbReference type="Rhea" id="RHEA-COMP:14237"/>
        <dbReference type="Rhea" id="RHEA-COMP:17070"/>
        <dbReference type="ChEBI" id="CHEBI:15378"/>
        <dbReference type="ChEBI" id="CHEBI:15379"/>
        <dbReference type="ChEBI" id="CHEBI:16526"/>
        <dbReference type="ChEBI" id="CHEBI:16810"/>
        <dbReference type="ChEBI" id="CHEBI:16842"/>
        <dbReference type="ChEBI" id="CHEBI:30031"/>
        <dbReference type="ChEBI" id="CHEBI:85452"/>
        <dbReference type="ChEBI" id="CHEBI:139075"/>
    </reaction>
    <physiologicalReaction direction="left-to-right" evidence="15">
        <dbReference type="Rhea" id="RHEA:70440"/>
    </physiologicalReaction>
</comment>
<dbReference type="FunFam" id="2.60.120.590:FF:000004">
    <property type="entry name" value="DNA oxidative demethylase ALKBH2"/>
    <property type="match status" value="1"/>
</dbReference>
<feature type="region of interest" description="Disordered" evidence="28">
    <location>
        <begin position="1"/>
        <end position="40"/>
    </location>
</feature>
<dbReference type="PANTHER" id="PTHR31573:SF1">
    <property type="entry name" value="DNA OXIDATIVE DEMETHYLASE ALKBH2"/>
    <property type="match status" value="1"/>
</dbReference>
<dbReference type="InterPro" id="IPR005123">
    <property type="entry name" value="Oxoglu/Fe-dep_dioxygenase_dom"/>
</dbReference>
<evidence type="ECO:0000256" key="11">
    <source>
        <dbReference type="ARBA" id="ARBA00023242"/>
    </source>
</evidence>
<comment type="catalytic activity">
    <reaction evidence="20">
        <text>an N(1)-methyl-2'-deoxyadenosine in double-stranded DNA + 2-oxoglutarate + O2 = a 2'-deoxyadenosine in double-stranded DNA + formaldehyde + succinate + CO2 + H(+)</text>
        <dbReference type="Rhea" id="RHEA:70443"/>
        <dbReference type="Rhea" id="RHEA-COMP:14236"/>
        <dbReference type="Rhea" id="RHEA-COMP:17897"/>
        <dbReference type="ChEBI" id="CHEBI:15378"/>
        <dbReference type="ChEBI" id="CHEBI:15379"/>
        <dbReference type="ChEBI" id="CHEBI:16526"/>
        <dbReference type="ChEBI" id="CHEBI:16810"/>
        <dbReference type="ChEBI" id="CHEBI:16842"/>
        <dbReference type="ChEBI" id="CHEBI:30031"/>
        <dbReference type="ChEBI" id="CHEBI:90615"/>
        <dbReference type="ChEBI" id="CHEBI:139096"/>
    </reaction>
    <physiologicalReaction direction="left-to-right" evidence="20">
        <dbReference type="Rhea" id="RHEA:70444"/>
    </physiologicalReaction>
</comment>
<comment type="catalytic activity">
    <reaction evidence="21">
        <text>a methylated nucleobase within DNA + 2-oxoglutarate + O2 = a nucleobase within DNA + formaldehyde + succinate + CO2</text>
        <dbReference type="Rhea" id="RHEA:30299"/>
        <dbReference type="Rhea" id="RHEA-COMP:12192"/>
        <dbReference type="Rhea" id="RHEA-COMP:12193"/>
        <dbReference type="ChEBI" id="CHEBI:15379"/>
        <dbReference type="ChEBI" id="CHEBI:16526"/>
        <dbReference type="ChEBI" id="CHEBI:16810"/>
        <dbReference type="ChEBI" id="CHEBI:16842"/>
        <dbReference type="ChEBI" id="CHEBI:30031"/>
        <dbReference type="ChEBI" id="CHEBI:32875"/>
        <dbReference type="ChEBI" id="CHEBI:64428"/>
        <dbReference type="EC" id="1.14.11.33"/>
    </reaction>
    <physiologicalReaction direction="left-to-right" evidence="21">
        <dbReference type="Rhea" id="RHEA:30300"/>
    </physiologicalReaction>
</comment>
<feature type="binding site" evidence="27">
    <location>
        <position position="155"/>
    </location>
    <ligand>
        <name>2-oxoglutarate</name>
        <dbReference type="ChEBI" id="CHEBI:16810"/>
    </ligand>
</feature>
<evidence type="ECO:0000256" key="28">
    <source>
        <dbReference type="SAM" id="MobiDB-lite"/>
    </source>
</evidence>
<evidence type="ECO:0000256" key="23">
    <source>
        <dbReference type="ARBA" id="ARBA00066725"/>
    </source>
</evidence>
<comment type="catalytic activity">
    <reaction evidence="13">
        <text>an N(3)-methyl-2'-deoxycytidine in single-stranded DNA + 2-oxoglutarate + O2 = a 2'-deoxycytidine in single-stranded DNA + formaldehyde + succinate + CO2 + H(+)</text>
        <dbReference type="Rhea" id="RHEA:70435"/>
        <dbReference type="Rhea" id="RHEA-COMP:12846"/>
        <dbReference type="Rhea" id="RHEA-COMP:17894"/>
        <dbReference type="ChEBI" id="CHEBI:15378"/>
        <dbReference type="ChEBI" id="CHEBI:15379"/>
        <dbReference type="ChEBI" id="CHEBI:16526"/>
        <dbReference type="ChEBI" id="CHEBI:16810"/>
        <dbReference type="ChEBI" id="CHEBI:16842"/>
        <dbReference type="ChEBI" id="CHEBI:30031"/>
        <dbReference type="ChEBI" id="CHEBI:85452"/>
        <dbReference type="ChEBI" id="CHEBI:139075"/>
    </reaction>
    <physiologicalReaction direction="left-to-right" evidence="13">
        <dbReference type="Rhea" id="RHEA:70436"/>
    </physiologicalReaction>
</comment>
<evidence type="ECO:0000256" key="18">
    <source>
        <dbReference type="ARBA" id="ARBA00052597"/>
    </source>
</evidence>
<evidence type="ECO:0000259" key="29">
    <source>
        <dbReference type="PROSITE" id="PS51471"/>
    </source>
</evidence>
<dbReference type="GO" id="GO:0006307">
    <property type="term" value="P:DNA alkylation repair"/>
    <property type="evidence" value="ECO:0007669"/>
    <property type="project" value="UniProtKB-ARBA"/>
</dbReference>
<feature type="domain" description="Fe2OG dioxygenase" evidence="29">
    <location>
        <begin position="148"/>
        <end position="239"/>
    </location>
</feature>
<dbReference type="Proteomes" id="UP000245119">
    <property type="component" value="Linkage Group LG4"/>
</dbReference>
<comment type="catalytic activity">
    <reaction evidence="16">
        <text>a 3,N(4)-etheno-2'-deoxycytidine in double-stranded DNA + 2-oxoglutarate + O2 + H2O = a 2'-deoxycytidine in double-stranded DNA + glyoxal + succinate + CO2</text>
        <dbReference type="Rhea" id="RHEA:70467"/>
        <dbReference type="Rhea" id="RHEA-COMP:17070"/>
        <dbReference type="Rhea" id="RHEA-COMP:17905"/>
        <dbReference type="ChEBI" id="CHEBI:15377"/>
        <dbReference type="ChEBI" id="CHEBI:15379"/>
        <dbReference type="ChEBI" id="CHEBI:16526"/>
        <dbReference type="ChEBI" id="CHEBI:16810"/>
        <dbReference type="ChEBI" id="CHEBI:30031"/>
        <dbReference type="ChEBI" id="CHEBI:34779"/>
        <dbReference type="ChEBI" id="CHEBI:85452"/>
        <dbReference type="ChEBI" id="CHEBI:189585"/>
    </reaction>
    <physiologicalReaction direction="left-to-right" evidence="16">
        <dbReference type="Rhea" id="RHEA:70468"/>
    </physiologicalReaction>
</comment>
<evidence type="ECO:0000256" key="22">
    <source>
        <dbReference type="ARBA" id="ARBA00062909"/>
    </source>
</evidence>
<feature type="compositionally biased region" description="Basic and acidic residues" evidence="28">
    <location>
        <begin position="22"/>
        <end position="35"/>
    </location>
</feature>
<comment type="caution">
    <text evidence="30">The sequence shown here is derived from an EMBL/GenBank/DDBJ whole genome shotgun (WGS) entry which is preliminary data.</text>
</comment>
<feature type="binding site" evidence="27">
    <location>
        <position position="167"/>
    </location>
    <ligand>
        <name>2-oxoglutarate</name>
        <dbReference type="ChEBI" id="CHEBI:16810"/>
    </ligand>
</feature>
<keyword evidence="7" id="KW-0223">Dioxygenase</keyword>
<evidence type="ECO:0000256" key="21">
    <source>
        <dbReference type="ARBA" id="ARBA00053025"/>
    </source>
</evidence>
<evidence type="ECO:0000256" key="12">
    <source>
        <dbReference type="ARBA" id="ARBA00051010"/>
    </source>
</evidence>
<dbReference type="GO" id="GO:0051747">
    <property type="term" value="F:cytosine C-5 DNA demethylase activity"/>
    <property type="evidence" value="ECO:0007669"/>
    <property type="project" value="TreeGrafter"/>
</dbReference>
<dbReference type="EMBL" id="PZQS01000004">
    <property type="protein sequence ID" value="PVD31190.1"/>
    <property type="molecule type" value="Genomic_DNA"/>
</dbReference>
<dbReference type="Pfam" id="PF13532">
    <property type="entry name" value="2OG-FeII_Oxy_2"/>
    <property type="match status" value="1"/>
</dbReference>